<keyword evidence="3" id="KW-0479">Metal-binding</keyword>
<dbReference type="AlphaFoldDB" id="A0A6J7TJA1"/>
<evidence type="ECO:0000256" key="4">
    <source>
        <dbReference type="ARBA" id="ARBA00022833"/>
    </source>
</evidence>
<dbReference type="CDD" id="cd07363">
    <property type="entry name" value="45_DOPA_Dioxygenase"/>
    <property type="match status" value="1"/>
</dbReference>
<evidence type="ECO:0000313" key="9">
    <source>
        <dbReference type="EMBL" id="CAB5052926.1"/>
    </source>
</evidence>
<dbReference type="GO" id="GO:0016702">
    <property type="term" value="F:oxidoreductase activity, acting on single donors with incorporation of molecular oxygen, incorporation of two atoms of oxygen"/>
    <property type="evidence" value="ECO:0007669"/>
    <property type="project" value="UniProtKB-ARBA"/>
</dbReference>
<evidence type="ECO:0000313" key="8">
    <source>
        <dbReference type="EMBL" id="CAB4881164.1"/>
    </source>
</evidence>
<comment type="cofactor">
    <cofactor evidence="1">
        <name>Zn(2+)</name>
        <dbReference type="ChEBI" id="CHEBI:29105"/>
    </cofactor>
</comment>
<keyword evidence="5" id="KW-0560">Oxidoreductase</keyword>
<dbReference type="Gene3D" id="3.40.830.10">
    <property type="entry name" value="LigB-like"/>
    <property type="match status" value="1"/>
</dbReference>
<evidence type="ECO:0000256" key="5">
    <source>
        <dbReference type="ARBA" id="ARBA00023002"/>
    </source>
</evidence>
<dbReference type="Pfam" id="PF02900">
    <property type="entry name" value="LigB"/>
    <property type="match status" value="1"/>
</dbReference>
<protein>
    <submittedName>
        <fullName evidence="9">Unannotated protein</fullName>
    </submittedName>
</protein>
<dbReference type="EMBL" id="CAEZXX010000054">
    <property type="protein sequence ID" value="CAB4707756.1"/>
    <property type="molecule type" value="Genomic_DNA"/>
</dbReference>
<evidence type="ECO:0000256" key="1">
    <source>
        <dbReference type="ARBA" id="ARBA00001947"/>
    </source>
</evidence>
<dbReference type="PANTHER" id="PTHR30096:SF0">
    <property type="entry name" value="4,5-DOPA DIOXYGENASE EXTRADIOL-LIKE PROTEIN"/>
    <property type="match status" value="1"/>
</dbReference>
<reference evidence="9" key="1">
    <citation type="submission" date="2020-05" db="EMBL/GenBank/DDBJ databases">
        <authorList>
            <person name="Chiriac C."/>
            <person name="Salcher M."/>
            <person name="Ghai R."/>
            <person name="Kavagutti S V."/>
        </authorList>
    </citation>
    <scope>NUCLEOTIDE SEQUENCE</scope>
</reference>
<evidence type="ECO:0000259" key="6">
    <source>
        <dbReference type="Pfam" id="PF02900"/>
    </source>
</evidence>
<keyword evidence="4" id="KW-0862">Zinc</keyword>
<dbReference type="GO" id="GO:0008198">
    <property type="term" value="F:ferrous iron binding"/>
    <property type="evidence" value="ECO:0007669"/>
    <property type="project" value="InterPro"/>
</dbReference>
<sequence>MPATVTNVTTDLMPAVFIGHGSPMNTLEHNRYTELWNSFGSSVPGPRAVLSVSAHWFINATAVTAMAQPKTIHDFFGFPDELFAFEYAAPGSPEIAQEIADTVAPAWVGADRDSWGLDHGTWSVLAHIYPNADVPVLQLSINAAAPADYHVQLGAALAPLRAQGILVIGSGNVVHNLGRLDWASPDAAYDWAQSFDEEAERIMTEEPGDVLSLLEHPAYSLAAPTPEHFVPLLYLAGLANAAGTTCEKLIGGYALGSLSMTSYVVR</sequence>
<proteinExistence type="inferred from homology"/>
<dbReference type="PANTHER" id="PTHR30096">
    <property type="entry name" value="4,5-DOPA DIOXYGENASE EXTRADIOL-LIKE PROTEIN"/>
    <property type="match status" value="1"/>
</dbReference>
<dbReference type="InterPro" id="IPR004183">
    <property type="entry name" value="Xdiol_dOase_suB"/>
</dbReference>
<organism evidence="9">
    <name type="scientific">freshwater metagenome</name>
    <dbReference type="NCBI Taxonomy" id="449393"/>
    <lineage>
        <taxon>unclassified sequences</taxon>
        <taxon>metagenomes</taxon>
        <taxon>ecological metagenomes</taxon>
    </lineage>
</organism>
<gene>
    <name evidence="7" type="ORF">UFOPK2602_00959</name>
    <name evidence="8" type="ORF">UFOPK3417_01380</name>
    <name evidence="9" type="ORF">UFOPK4306_00188</name>
</gene>
<accession>A0A6J7TJA1</accession>
<dbReference type="EMBL" id="CAFBQP010000005">
    <property type="protein sequence ID" value="CAB5052926.1"/>
    <property type="molecule type" value="Genomic_DNA"/>
</dbReference>
<dbReference type="GO" id="GO:0008270">
    <property type="term" value="F:zinc ion binding"/>
    <property type="evidence" value="ECO:0007669"/>
    <property type="project" value="InterPro"/>
</dbReference>
<comment type="similarity">
    <text evidence="2">Belongs to the DODA-type extradiol aromatic ring-opening dioxygenase family.</text>
</comment>
<dbReference type="InterPro" id="IPR014436">
    <property type="entry name" value="Extradiol_dOase_DODA"/>
</dbReference>
<name>A0A6J7TJA1_9ZZZZ</name>
<dbReference type="PIRSF" id="PIRSF006157">
    <property type="entry name" value="Doxgns_DODA"/>
    <property type="match status" value="1"/>
</dbReference>
<evidence type="ECO:0000313" key="7">
    <source>
        <dbReference type="EMBL" id="CAB4707756.1"/>
    </source>
</evidence>
<evidence type="ECO:0000256" key="3">
    <source>
        <dbReference type="ARBA" id="ARBA00022723"/>
    </source>
</evidence>
<dbReference type="NCBIfam" id="NF007914">
    <property type="entry name" value="PRK10628.1"/>
    <property type="match status" value="1"/>
</dbReference>
<evidence type="ECO:0000256" key="2">
    <source>
        <dbReference type="ARBA" id="ARBA00007581"/>
    </source>
</evidence>
<dbReference type="EMBL" id="CAFBLR010000145">
    <property type="protein sequence ID" value="CAB4881164.1"/>
    <property type="molecule type" value="Genomic_DNA"/>
</dbReference>
<feature type="domain" description="Extradiol ring-cleavage dioxygenase class III enzyme subunit B" evidence="6">
    <location>
        <begin position="45"/>
        <end position="242"/>
    </location>
</feature>
<dbReference type="SUPFAM" id="SSF53213">
    <property type="entry name" value="LigB-like"/>
    <property type="match status" value="1"/>
</dbReference>